<dbReference type="InterPro" id="IPR003423">
    <property type="entry name" value="OMP_efflux"/>
</dbReference>
<dbReference type="PANTHER" id="PTHR30026">
    <property type="entry name" value="OUTER MEMBRANE PROTEIN TOLC"/>
    <property type="match status" value="1"/>
</dbReference>
<feature type="signal peptide" evidence="8">
    <location>
        <begin position="1"/>
        <end position="26"/>
    </location>
</feature>
<evidence type="ECO:0000256" key="5">
    <source>
        <dbReference type="ARBA" id="ARBA00022692"/>
    </source>
</evidence>
<evidence type="ECO:0000256" key="4">
    <source>
        <dbReference type="ARBA" id="ARBA00022452"/>
    </source>
</evidence>
<keyword evidence="4" id="KW-1134">Transmembrane beta strand</keyword>
<accession>A0A369W5Z1</accession>
<evidence type="ECO:0000256" key="2">
    <source>
        <dbReference type="ARBA" id="ARBA00007613"/>
    </source>
</evidence>
<proteinExistence type="inferred from homology"/>
<dbReference type="SUPFAM" id="SSF56954">
    <property type="entry name" value="Outer membrane efflux proteins (OEP)"/>
    <property type="match status" value="1"/>
</dbReference>
<keyword evidence="8" id="KW-0732">Signal</keyword>
<evidence type="ECO:0000256" key="6">
    <source>
        <dbReference type="ARBA" id="ARBA00023136"/>
    </source>
</evidence>
<dbReference type="GO" id="GO:0015562">
    <property type="term" value="F:efflux transmembrane transporter activity"/>
    <property type="evidence" value="ECO:0007669"/>
    <property type="project" value="InterPro"/>
</dbReference>
<comment type="caution">
    <text evidence="9">The sequence shown here is derived from an EMBL/GenBank/DDBJ whole genome shotgun (WGS) entry which is preliminary data.</text>
</comment>
<dbReference type="AlphaFoldDB" id="A0A369W5Z1"/>
<evidence type="ECO:0000256" key="7">
    <source>
        <dbReference type="ARBA" id="ARBA00023237"/>
    </source>
</evidence>
<organism evidence="9 10">
    <name type="scientific">Pelagibacterium lacus</name>
    <dbReference type="NCBI Taxonomy" id="2282655"/>
    <lineage>
        <taxon>Bacteria</taxon>
        <taxon>Pseudomonadati</taxon>
        <taxon>Pseudomonadota</taxon>
        <taxon>Alphaproteobacteria</taxon>
        <taxon>Hyphomicrobiales</taxon>
        <taxon>Devosiaceae</taxon>
        <taxon>Pelagibacterium</taxon>
    </lineage>
</organism>
<evidence type="ECO:0000256" key="3">
    <source>
        <dbReference type="ARBA" id="ARBA00022448"/>
    </source>
</evidence>
<evidence type="ECO:0000256" key="8">
    <source>
        <dbReference type="SAM" id="SignalP"/>
    </source>
</evidence>
<dbReference type="OrthoDB" id="9789368at2"/>
<reference evidence="10" key="1">
    <citation type="submission" date="2018-07" db="EMBL/GenBank/DDBJ databases">
        <authorList>
            <person name="Liu B.-T."/>
            <person name="Du Z."/>
        </authorList>
    </citation>
    <scope>NUCLEOTIDE SEQUENCE [LARGE SCALE GENOMIC DNA]</scope>
    <source>
        <strain evidence="10">XYN52</strain>
    </source>
</reference>
<keyword evidence="6" id="KW-0472">Membrane</keyword>
<evidence type="ECO:0000313" key="9">
    <source>
        <dbReference type="EMBL" id="RDE09285.1"/>
    </source>
</evidence>
<dbReference type="InterPro" id="IPR051906">
    <property type="entry name" value="TolC-like"/>
</dbReference>
<keyword evidence="7" id="KW-0998">Cell outer membrane</keyword>
<feature type="chain" id="PRO_5016636764" description="Type I secretion protein TolC" evidence="8">
    <location>
        <begin position="27"/>
        <end position="449"/>
    </location>
</feature>
<evidence type="ECO:0000313" key="10">
    <source>
        <dbReference type="Proteomes" id="UP000253759"/>
    </source>
</evidence>
<evidence type="ECO:0008006" key="11">
    <source>
        <dbReference type="Google" id="ProtNLM"/>
    </source>
</evidence>
<gene>
    <name evidence="9" type="ORF">DVH29_07460</name>
</gene>
<sequence>MFVFRVLRLGATALLGFSALISAAQAETLTSALAYAYENNPDIASSFLSVRAARQGIRAAEGAHLPTIGAEGTLGASWNSATNAWTSSDSIGIGYNQNLFDNNASSAAIKGAQAQYDAAIYGAQNAEQNVLLAVVQAYVQVVTTRRIVEIRNESIGFVEAQVQAARDRLDLGEGTRLDVAQAGASLAQSQASYQAAVNNLRVAEANYQRYVGRAPSSLEGGYNYQHLMPPSLEAAIAQATTSHPALLATASQLQAAQYGYEETIASFGPSLSFSGNVGAGGFTGNTVTTQASVSLRLSVPIYTPQRDPAIEQANISQIQSQLQGLATRDQIVEAVRQGWSGIQATTAQIEAATAAVAASRIALQAVMDQNEVGQATTNDVLDARASVATVEEALITAQSQRTLAAYSLIAAIGQLSAADLRLPVQARTVEGEVIVSVPAPTTDAWGNLR</sequence>
<dbReference type="Proteomes" id="UP000253759">
    <property type="component" value="Unassembled WGS sequence"/>
</dbReference>
<keyword evidence="5" id="KW-0812">Transmembrane</keyword>
<keyword evidence="10" id="KW-1185">Reference proteome</keyword>
<comment type="similarity">
    <text evidence="2">Belongs to the outer membrane factor (OMF) (TC 1.B.17) family.</text>
</comment>
<dbReference type="PANTHER" id="PTHR30026:SF22">
    <property type="entry name" value="OUTER MEMBRANE EFFLUX PROTEIN"/>
    <property type="match status" value="1"/>
</dbReference>
<protein>
    <recommendedName>
        <fullName evidence="11">Type I secretion protein TolC</fullName>
    </recommendedName>
</protein>
<dbReference type="NCBIfam" id="TIGR01844">
    <property type="entry name" value="type_I_sec_TolC"/>
    <property type="match status" value="1"/>
</dbReference>
<dbReference type="Gene3D" id="1.20.1600.10">
    <property type="entry name" value="Outer membrane efflux proteins (OEP)"/>
    <property type="match status" value="1"/>
</dbReference>
<dbReference type="Pfam" id="PF02321">
    <property type="entry name" value="OEP"/>
    <property type="match status" value="2"/>
</dbReference>
<evidence type="ECO:0000256" key="1">
    <source>
        <dbReference type="ARBA" id="ARBA00004442"/>
    </source>
</evidence>
<dbReference type="GO" id="GO:0015288">
    <property type="term" value="F:porin activity"/>
    <property type="evidence" value="ECO:0007669"/>
    <property type="project" value="TreeGrafter"/>
</dbReference>
<dbReference type="GO" id="GO:0009279">
    <property type="term" value="C:cell outer membrane"/>
    <property type="evidence" value="ECO:0007669"/>
    <property type="project" value="UniProtKB-SubCell"/>
</dbReference>
<comment type="subcellular location">
    <subcellularLocation>
        <location evidence="1">Cell outer membrane</location>
    </subcellularLocation>
</comment>
<dbReference type="RefSeq" id="WP_114645541.1">
    <property type="nucleotide sequence ID" value="NZ_QQNH01000007.1"/>
</dbReference>
<dbReference type="EMBL" id="QQNH01000007">
    <property type="protein sequence ID" value="RDE09285.1"/>
    <property type="molecule type" value="Genomic_DNA"/>
</dbReference>
<keyword evidence="3" id="KW-0813">Transport</keyword>
<dbReference type="GO" id="GO:1990281">
    <property type="term" value="C:efflux pump complex"/>
    <property type="evidence" value="ECO:0007669"/>
    <property type="project" value="TreeGrafter"/>
</dbReference>
<dbReference type="InterPro" id="IPR010130">
    <property type="entry name" value="T1SS_OMP_TolC"/>
</dbReference>
<name>A0A369W5Z1_9HYPH</name>